<proteinExistence type="predicted"/>
<accession>A0A2V3V8N4</accession>
<evidence type="ECO:0000313" key="1">
    <source>
        <dbReference type="EMBL" id="PXW78123.1"/>
    </source>
</evidence>
<protein>
    <submittedName>
        <fullName evidence="1">Uncharacterized protein</fullName>
    </submittedName>
</protein>
<keyword evidence="2" id="KW-1185">Reference proteome</keyword>
<dbReference type="EMBL" id="QJJM01000003">
    <property type="protein sequence ID" value="PXW78123.1"/>
    <property type="molecule type" value="Genomic_DNA"/>
</dbReference>
<dbReference type="InterPro" id="IPR046620">
    <property type="entry name" value="DUF6733"/>
</dbReference>
<evidence type="ECO:0000313" key="2">
    <source>
        <dbReference type="Proteomes" id="UP000248014"/>
    </source>
</evidence>
<comment type="caution">
    <text evidence="1">The sequence shown here is derived from an EMBL/GenBank/DDBJ whole genome shotgun (WGS) entry which is preliminary data.</text>
</comment>
<organism evidence="1 2">
    <name type="scientific">Blastomonas natatoria</name>
    <dbReference type="NCBI Taxonomy" id="34015"/>
    <lineage>
        <taxon>Bacteria</taxon>
        <taxon>Pseudomonadati</taxon>
        <taxon>Pseudomonadota</taxon>
        <taxon>Alphaproteobacteria</taxon>
        <taxon>Sphingomonadales</taxon>
        <taxon>Sphingomonadaceae</taxon>
        <taxon>Blastomonas</taxon>
    </lineage>
</organism>
<dbReference type="AlphaFoldDB" id="A0A2V3V8N4"/>
<sequence length="358" mass="37753">MQVEREPDDGAFLMKKNIVAFILSVSFMSLGSAAAYAEDMGSALAVEAAAVPVAASTSPQQISRDPAPEASHILAASVLANHSSPAMVLPTAGSYSFGAAATAETSDGVIALTSAEAGSFAAQDSGMSGSGGSSREPSYTVSLNQDSFFGFYPSFNGLIPVDEKMDFSFYGIFWTKPAFGLGQGNTGDDLWTEFGVGVNFNLADGRLKVKPQIGITNGSLLSGGSIVGGNTAGSRFLDGIVPSLTINYSDDKFEAEYYGGYYAALRQRDGNAALDFLHTWINAGYKVSSTVSFGPHYELLYNARNTYPGGRANTTYEWLGGYVQISLAKGFFARFTGGTDLDDDNAGDFYKMSVGMSF</sequence>
<name>A0A2V3V8N4_9SPHN</name>
<dbReference type="Proteomes" id="UP000248014">
    <property type="component" value="Unassembled WGS sequence"/>
</dbReference>
<dbReference type="Pfam" id="PF20507">
    <property type="entry name" value="DUF6733"/>
    <property type="match status" value="1"/>
</dbReference>
<reference evidence="1 2" key="1">
    <citation type="submission" date="2018-05" db="EMBL/GenBank/DDBJ databases">
        <title>Genomic Encyclopedia of Type Strains, Phase IV (KMG-IV): sequencing the most valuable type-strain genomes for metagenomic binning, comparative biology and taxonomic classification.</title>
        <authorList>
            <person name="Goeker M."/>
        </authorList>
    </citation>
    <scope>NUCLEOTIDE SEQUENCE [LARGE SCALE GENOMIC DNA]</scope>
    <source>
        <strain evidence="1 2">DSM 3183</strain>
    </source>
</reference>
<gene>
    <name evidence="1" type="ORF">C7451_103231</name>
</gene>